<comment type="caution">
    <text evidence="2">The sequence shown here is derived from an EMBL/GenBank/DDBJ whole genome shotgun (WGS) entry which is preliminary data.</text>
</comment>
<feature type="non-terminal residue" evidence="2">
    <location>
        <position position="280"/>
    </location>
</feature>
<accession>X1C9M5</accession>
<dbReference type="PANTHER" id="PTHR43312">
    <property type="entry name" value="D-THREO-ALDOSE 1-DEHYDROGENASE"/>
    <property type="match status" value="1"/>
</dbReference>
<feature type="domain" description="NADP-dependent oxidoreductase" evidence="1">
    <location>
        <begin position="2"/>
        <end position="219"/>
    </location>
</feature>
<protein>
    <recommendedName>
        <fullName evidence="1">NADP-dependent oxidoreductase domain-containing protein</fullName>
    </recommendedName>
</protein>
<dbReference type="InterPro" id="IPR053135">
    <property type="entry name" value="AKR2_Oxidoreductase"/>
</dbReference>
<evidence type="ECO:0000313" key="2">
    <source>
        <dbReference type="EMBL" id="GAH04132.1"/>
    </source>
</evidence>
<dbReference type="PANTHER" id="PTHR43312:SF2">
    <property type="entry name" value="OXIDOREDUCTASE"/>
    <property type="match status" value="1"/>
</dbReference>
<reference evidence="2" key="1">
    <citation type="journal article" date="2014" name="Front. Microbiol.">
        <title>High frequency of phylogenetically diverse reductive dehalogenase-homologous genes in deep subseafloor sedimentary metagenomes.</title>
        <authorList>
            <person name="Kawai M."/>
            <person name="Futagami T."/>
            <person name="Toyoda A."/>
            <person name="Takaki Y."/>
            <person name="Nishi S."/>
            <person name="Hori S."/>
            <person name="Arai W."/>
            <person name="Tsubouchi T."/>
            <person name="Morono Y."/>
            <person name="Uchiyama I."/>
            <person name="Ito T."/>
            <person name="Fujiyama A."/>
            <person name="Inagaki F."/>
            <person name="Takami H."/>
        </authorList>
    </citation>
    <scope>NUCLEOTIDE SEQUENCE</scope>
    <source>
        <strain evidence="2">Expedition CK06-06</strain>
    </source>
</reference>
<sequence>MGQALQDGYREKVFIADKLFMTLVRKPEDFDKQLAKQLERLQTDCIDFYLFHGLNRNKLEKVRELKLLDKMVEAREKGLIKYIGFSFHDTLAMFKEIIDAFDWDMCQIIYNYMDMGMQATTDGLKYAHEKGVGTVIMGPLKGGLLADPPEEAIEVMNKANVKRTPVEWALQFLWNLPEVSTTLSGMETQQIIDENCAYAEKSGVNTLSKEDLSVIDELAEIYKKKILVPCTTCLYCVPCPYGVNIPDNFALLNYFSHEKEGFRRWRVRRRYRKMLVSKAA</sequence>
<proteinExistence type="predicted"/>
<dbReference type="InterPro" id="IPR036812">
    <property type="entry name" value="NAD(P)_OxRdtase_dom_sf"/>
</dbReference>
<name>X1C9M5_9ZZZZ</name>
<dbReference type="InterPro" id="IPR023210">
    <property type="entry name" value="NADP_OxRdtase_dom"/>
</dbReference>
<dbReference type="Pfam" id="PF00248">
    <property type="entry name" value="Aldo_ket_red"/>
    <property type="match status" value="1"/>
</dbReference>
<dbReference type="Gene3D" id="3.20.20.100">
    <property type="entry name" value="NADP-dependent oxidoreductase domain"/>
    <property type="match status" value="1"/>
</dbReference>
<dbReference type="SUPFAM" id="SSF51430">
    <property type="entry name" value="NAD(P)-linked oxidoreductase"/>
    <property type="match status" value="1"/>
</dbReference>
<dbReference type="CDD" id="cd19096">
    <property type="entry name" value="AKR_Fe-S_oxidoreductase"/>
    <property type="match status" value="1"/>
</dbReference>
<evidence type="ECO:0000259" key="1">
    <source>
        <dbReference type="Pfam" id="PF00248"/>
    </source>
</evidence>
<organism evidence="2">
    <name type="scientific">marine sediment metagenome</name>
    <dbReference type="NCBI Taxonomy" id="412755"/>
    <lineage>
        <taxon>unclassified sequences</taxon>
        <taxon>metagenomes</taxon>
        <taxon>ecological metagenomes</taxon>
    </lineage>
</organism>
<gene>
    <name evidence="2" type="ORF">S01H4_46138</name>
</gene>
<dbReference type="AlphaFoldDB" id="X1C9M5"/>
<dbReference type="EMBL" id="BART01025754">
    <property type="protein sequence ID" value="GAH04132.1"/>
    <property type="molecule type" value="Genomic_DNA"/>
</dbReference>